<reference evidence="1" key="1">
    <citation type="submission" date="2021-11" db="EMBL/GenBank/DDBJ databases">
        <title>Fusarium solani-melongenae Genome sequencing and assembly.</title>
        <authorList>
            <person name="Xie S."/>
            <person name="Huang L."/>
            <person name="Zhang X."/>
        </authorList>
    </citation>
    <scope>NUCLEOTIDE SEQUENCE</scope>
    <source>
        <strain evidence="1">CRI 24-3</strain>
    </source>
</reference>
<evidence type="ECO:0000313" key="1">
    <source>
        <dbReference type="EMBL" id="UPK95224.1"/>
    </source>
</evidence>
<protein>
    <submittedName>
        <fullName evidence="1">Uncharacterized protein</fullName>
    </submittedName>
</protein>
<organism evidence="1 2">
    <name type="scientific">Fusarium solani subsp. cucurbitae</name>
    <name type="common">Neocosmosporum cucurbitae</name>
    <dbReference type="NCBI Taxonomy" id="2747967"/>
    <lineage>
        <taxon>Eukaryota</taxon>
        <taxon>Fungi</taxon>
        <taxon>Dikarya</taxon>
        <taxon>Ascomycota</taxon>
        <taxon>Pezizomycotina</taxon>
        <taxon>Sordariomycetes</taxon>
        <taxon>Hypocreomycetidae</taxon>
        <taxon>Hypocreales</taxon>
        <taxon>Nectriaceae</taxon>
        <taxon>Fusarium</taxon>
        <taxon>Fusarium solani species complex</taxon>
    </lineage>
</organism>
<dbReference type="Proteomes" id="UP000830768">
    <property type="component" value="Chromosome 5"/>
</dbReference>
<accession>A0ACD3Z1U4</accession>
<keyword evidence="2" id="KW-1185">Reference proteome</keyword>
<name>A0ACD3Z1U4_FUSSC</name>
<evidence type="ECO:0000313" key="2">
    <source>
        <dbReference type="Proteomes" id="UP000830768"/>
    </source>
</evidence>
<dbReference type="EMBL" id="CP090034">
    <property type="protein sequence ID" value="UPK95224.1"/>
    <property type="molecule type" value="Genomic_DNA"/>
</dbReference>
<proteinExistence type="predicted"/>
<gene>
    <name evidence="1" type="ORF">LCI18_006159</name>
</gene>
<sequence length="331" mass="37178">MDLSKLTQKKLDVSRGFTYNYYTFPSQGSKPTLILFHGWPDTARLWAGLINNFLVPFGYGVVALDCLGYGGTSKPTDVASYAYQHMTADITEILDTEKLYTVISVGHDWGSALAQRLYNLYPSRVAGLIMVNAAYIPPSQKYDLNVVNELTRKAYGSGIYEYWNFFTSDDAPKIMGQNLESVYSVAFGDPYTWLANWCSPGGMRKFITEGHTQSTLPYATSEHKEDFMDRFGKPPGFEAPSCWYKAFLVPEQSEADYLLVSEDAKVVNVPAFFWGGEQDFVCRTAALQPNIDAGYLPKVKGVTREGGHWALLEKPAEFGQDVLDWLEETFH</sequence>